<dbReference type="InterPro" id="IPR050980">
    <property type="entry name" value="2C_sensor_his_kinase"/>
</dbReference>
<evidence type="ECO:0000259" key="9">
    <source>
        <dbReference type="PROSITE" id="PS50109"/>
    </source>
</evidence>
<evidence type="ECO:0000256" key="7">
    <source>
        <dbReference type="SAM" id="MobiDB-lite"/>
    </source>
</evidence>
<evidence type="ECO:0000313" key="10">
    <source>
        <dbReference type="EMBL" id="APX97322.1"/>
    </source>
</evidence>
<feature type="transmembrane region" description="Helical" evidence="8">
    <location>
        <begin position="43"/>
        <end position="65"/>
    </location>
</feature>
<dbReference type="PROSITE" id="PS50109">
    <property type="entry name" value="HIS_KIN"/>
    <property type="match status" value="1"/>
</dbReference>
<feature type="compositionally biased region" description="Acidic residues" evidence="7">
    <location>
        <begin position="377"/>
        <end position="392"/>
    </location>
</feature>
<dbReference type="SMART" id="SM00387">
    <property type="entry name" value="HATPase_c"/>
    <property type="match status" value="1"/>
</dbReference>
<reference evidence="10 13" key="1">
    <citation type="submission" date="2017-01" db="EMBL/GenBank/DDBJ databases">
        <title>Complete genome sequence of Haloterrigena daqingensis type strain (JX313T).</title>
        <authorList>
            <person name="Shuang W."/>
        </authorList>
    </citation>
    <scope>NUCLEOTIDE SEQUENCE [LARGE SCALE GENOMIC DNA]</scope>
    <source>
        <strain evidence="10 13">JX313</strain>
    </source>
</reference>
<proteinExistence type="predicted"/>
<evidence type="ECO:0000313" key="13">
    <source>
        <dbReference type="Proteomes" id="UP000187321"/>
    </source>
</evidence>
<dbReference type="Gene3D" id="3.30.565.10">
    <property type="entry name" value="Histidine kinase-like ATPase, C-terminal domain"/>
    <property type="match status" value="1"/>
</dbReference>
<accession>A0A1N7FQ27</accession>
<protein>
    <recommendedName>
        <fullName evidence="2">histidine kinase</fullName>
        <ecNumber evidence="2">2.7.13.3</ecNumber>
    </recommendedName>
</protein>
<evidence type="ECO:0000313" key="12">
    <source>
        <dbReference type="Proteomes" id="UP000185687"/>
    </source>
</evidence>
<dbReference type="RefSeq" id="WP_076583696.1">
    <property type="nucleotide sequence ID" value="NZ_CP019327.1"/>
</dbReference>
<dbReference type="Pfam" id="PF02518">
    <property type="entry name" value="HATPase_c"/>
    <property type="match status" value="1"/>
</dbReference>
<keyword evidence="12" id="KW-1185">Reference proteome</keyword>
<dbReference type="SUPFAM" id="SSF55874">
    <property type="entry name" value="ATPase domain of HSP90 chaperone/DNA topoisomerase II/histidine kinase"/>
    <property type="match status" value="1"/>
</dbReference>
<evidence type="ECO:0000256" key="2">
    <source>
        <dbReference type="ARBA" id="ARBA00012438"/>
    </source>
</evidence>
<dbReference type="Proteomes" id="UP000187321">
    <property type="component" value="Chromosome"/>
</dbReference>
<evidence type="ECO:0000313" key="11">
    <source>
        <dbReference type="EMBL" id="SIS02439.1"/>
    </source>
</evidence>
<keyword evidence="8" id="KW-1133">Transmembrane helix</keyword>
<dbReference type="InterPro" id="IPR005467">
    <property type="entry name" value="His_kinase_dom"/>
</dbReference>
<dbReference type="PANTHER" id="PTHR44936:SF10">
    <property type="entry name" value="SENSOR PROTEIN RSTB"/>
    <property type="match status" value="1"/>
</dbReference>
<evidence type="ECO:0000256" key="4">
    <source>
        <dbReference type="ARBA" id="ARBA00022741"/>
    </source>
</evidence>
<keyword evidence="8" id="KW-0812">Transmembrane</keyword>
<dbReference type="EMBL" id="CP019327">
    <property type="protein sequence ID" value="APX97322.1"/>
    <property type="molecule type" value="Genomic_DNA"/>
</dbReference>
<name>A0A1N7FQ27_9EURY</name>
<keyword evidence="8" id="KW-0472">Membrane</keyword>
<evidence type="ECO:0000256" key="3">
    <source>
        <dbReference type="ARBA" id="ARBA00022679"/>
    </source>
</evidence>
<keyword evidence="6 10" id="KW-0067">ATP-binding</keyword>
<dbReference type="GeneID" id="30956728"/>
<dbReference type="STRING" id="588898.BB347_12255"/>
<dbReference type="AlphaFoldDB" id="A0A1N7FQ27"/>
<sequence length="408" mass="44152">MNSVGTLCQTVRAKLAWLISGFGLLSIALFLGWVVWFRSVLDTTAVALSVGTIAVPAVGLVWGGYRLERSQIGVGRYCRVVYWTTAVGLGFLAINLAMIVLFPWYSFAGDVAWAHFAVNIGAVAGFTFGFIEARAIQREVEATAAAVRAERLEDEREVLTYLNDLLRHEVLNSAQIINGHASLILEETSGEHRHRSSLETIDRESEALTDVIDDVRAMLNASQTRDPTTSVDLSALVREEGRSFDERFDELEIETSIPDDVAVSANSGVKWIVINLLENAIEHNDSDTPRVALTVATTADAATVEVADNGPGISEETQQTLFERKSRNHGLGLYLVKILTNRYGGRVELSETGPDGSRFTVTLPLADTDGRGANDTGEADDTDNTDVTDDTGESASTNRSARTAAGDG</sequence>
<dbReference type="PRINTS" id="PR00344">
    <property type="entry name" value="BCTRLSENSOR"/>
</dbReference>
<dbReference type="KEGG" id="hda:BB347_12255"/>
<dbReference type="CDD" id="cd00075">
    <property type="entry name" value="HATPase"/>
    <property type="match status" value="1"/>
</dbReference>
<dbReference type="InterPro" id="IPR004358">
    <property type="entry name" value="Sig_transdc_His_kin-like_C"/>
</dbReference>
<evidence type="ECO:0000256" key="5">
    <source>
        <dbReference type="ARBA" id="ARBA00022777"/>
    </source>
</evidence>
<dbReference type="GO" id="GO:0005524">
    <property type="term" value="F:ATP binding"/>
    <property type="evidence" value="ECO:0007669"/>
    <property type="project" value="UniProtKB-KW"/>
</dbReference>
<dbReference type="InterPro" id="IPR036890">
    <property type="entry name" value="HATPase_C_sf"/>
</dbReference>
<dbReference type="GO" id="GO:0004673">
    <property type="term" value="F:protein histidine kinase activity"/>
    <property type="evidence" value="ECO:0007669"/>
    <property type="project" value="UniProtKB-EC"/>
</dbReference>
<dbReference type="OrthoDB" id="3369at2157"/>
<evidence type="ECO:0000256" key="8">
    <source>
        <dbReference type="SAM" id="Phobius"/>
    </source>
</evidence>
<dbReference type="PANTHER" id="PTHR44936">
    <property type="entry name" value="SENSOR PROTEIN CREC"/>
    <property type="match status" value="1"/>
</dbReference>
<feature type="domain" description="Histidine kinase" evidence="9">
    <location>
        <begin position="165"/>
        <end position="367"/>
    </location>
</feature>
<gene>
    <name evidence="10" type="ORF">BB347_12255</name>
    <name evidence="11" type="ORF">SAMN05421809_3390</name>
</gene>
<feature type="compositionally biased region" description="Low complexity" evidence="7">
    <location>
        <begin position="394"/>
        <end position="408"/>
    </location>
</feature>
<dbReference type="EMBL" id="FTNP01000007">
    <property type="protein sequence ID" value="SIS02439.1"/>
    <property type="molecule type" value="Genomic_DNA"/>
</dbReference>
<dbReference type="Proteomes" id="UP000185687">
    <property type="component" value="Unassembled WGS sequence"/>
</dbReference>
<reference evidence="11 12" key="2">
    <citation type="submission" date="2017-01" db="EMBL/GenBank/DDBJ databases">
        <authorList>
            <person name="Mah S.A."/>
            <person name="Swanson W.J."/>
            <person name="Moy G.W."/>
            <person name="Vacquier V.D."/>
        </authorList>
    </citation>
    <scope>NUCLEOTIDE SEQUENCE [LARGE SCALE GENOMIC DNA]</scope>
    <source>
        <strain evidence="11 12">CGMCC 1.8909</strain>
    </source>
</reference>
<organism evidence="11 12">
    <name type="scientific">Natronorubrum daqingense</name>
    <dbReference type="NCBI Taxonomy" id="588898"/>
    <lineage>
        <taxon>Archaea</taxon>
        <taxon>Methanobacteriati</taxon>
        <taxon>Methanobacteriota</taxon>
        <taxon>Stenosarchaea group</taxon>
        <taxon>Halobacteria</taxon>
        <taxon>Halobacteriales</taxon>
        <taxon>Natrialbaceae</taxon>
        <taxon>Natronorubrum</taxon>
    </lineage>
</organism>
<feature type="transmembrane region" description="Helical" evidence="8">
    <location>
        <begin position="77"/>
        <end position="105"/>
    </location>
</feature>
<evidence type="ECO:0000256" key="1">
    <source>
        <dbReference type="ARBA" id="ARBA00000085"/>
    </source>
</evidence>
<feature type="transmembrane region" description="Helical" evidence="8">
    <location>
        <begin position="15"/>
        <end position="37"/>
    </location>
</feature>
<comment type="catalytic activity">
    <reaction evidence="1">
        <text>ATP + protein L-histidine = ADP + protein N-phospho-L-histidine.</text>
        <dbReference type="EC" id="2.7.13.3"/>
    </reaction>
</comment>
<dbReference type="EC" id="2.7.13.3" evidence="2"/>
<keyword evidence="5 11" id="KW-0418">Kinase</keyword>
<evidence type="ECO:0000256" key="6">
    <source>
        <dbReference type="ARBA" id="ARBA00022840"/>
    </source>
</evidence>
<keyword evidence="3" id="KW-0808">Transferase</keyword>
<feature type="region of interest" description="Disordered" evidence="7">
    <location>
        <begin position="364"/>
        <end position="408"/>
    </location>
</feature>
<keyword evidence="4" id="KW-0547">Nucleotide-binding</keyword>
<dbReference type="InterPro" id="IPR003594">
    <property type="entry name" value="HATPase_dom"/>
</dbReference>
<feature type="transmembrane region" description="Helical" evidence="8">
    <location>
        <begin position="111"/>
        <end position="131"/>
    </location>
</feature>